<name>A0ABU2N3C3_9ACTN</name>
<dbReference type="PANTHER" id="PTHR22683">
    <property type="entry name" value="SPORULATION PROTEIN RELATED"/>
    <property type="match status" value="1"/>
</dbReference>
<evidence type="ECO:0000313" key="6">
    <source>
        <dbReference type="EMBL" id="MDT0347804.1"/>
    </source>
</evidence>
<evidence type="ECO:0000256" key="3">
    <source>
        <dbReference type="ARBA" id="ARBA00022840"/>
    </source>
</evidence>
<comment type="caution">
    <text evidence="4">Lacks conserved residue(s) required for the propagation of feature annotation.</text>
</comment>
<keyword evidence="1" id="KW-0677">Repeat</keyword>
<evidence type="ECO:0000256" key="1">
    <source>
        <dbReference type="ARBA" id="ARBA00022737"/>
    </source>
</evidence>
<dbReference type="RefSeq" id="WP_311708929.1">
    <property type="nucleotide sequence ID" value="NZ_JAVREL010000069.1"/>
</dbReference>
<feature type="non-terminal residue" evidence="6">
    <location>
        <position position="289"/>
    </location>
</feature>
<dbReference type="InterPro" id="IPR027417">
    <property type="entry name" value="P-loop_NTPase"/>
</dbReference>
<accession>A0ABU2N3C3</accession>
<comment type="caution">
    <text evidence="6">The sequence shown here is derived from an EMBL/GenBank/DDBJ whole genome shotgun (WGS) entry which is preliminary data.</text>
</comment>
<feature type="non-terminal residue" evidence="6">
    <location>
        <position position="1"/>
    </location>
</feature>
<dbReference type="Gene3D" id="3.40.50.300">
    <property type="entry name" value="P-loop containing nucleotide triphosphate hydrolases"/>
    <property type="match status" value="2"/>
</dbReference>
<reference evidence="7" key="1">
    <citation type="submission" date="2023-07" db="EMBL/GenBank/DDBJ databases">
        <title>30 novel species of actinomycetes from the DSMZ collection.</title>
        <authorList>
            <person name="Nouioui I."/>
        </authorList>
    </citation>
    <scope>NUCLEOTIDE SEQUENCE [LARGE SCALE GENOMIC DNA]</scope>
    <source>
        <strain evidence="7">DSM 44938</strain>
    </source>
</reference>
<keyword evidence="3 4" id="KW-0067">ATP-binding</keyword>
<keyword evidence="2 4" id="KW-0547">Nucleotide-binding</keyword>
<feature type="domain" description="FtsK" evidence="5">
    <location>
        <begin position="1"/>
        <end position="151"/>
    </location>
</feature>
<evidence type="ECO:0000256" key="4">
    <source>
        <dbReference type="PROSITE-ProRule" id="PRU00289"/>
    </source>
</evidence>
<dbReference type="InterPro" id="IPR002543">
    <property type="entry name" value="FtsK_dom"/>
</dbReference>
<sequence length="289" mass="31393">TPDEVQFYCLDFSGTLFPFAGLPHVGGVAGRLDAELVNRTVAEVLHVLERRETRFRESGVESMAAYRRSRAEGRVTDDPHGDVFLVVDGWAVLRQSYPELEQTLMAVAGRMLTYGIHLVITGNRWLDMRMGLRDLIGTKVELKLGDALDSEVDRKAQRTIPAGRPGRGITEEKLHFLTAVPRVDGVRSDDGLPEGVADLVRRVDDAWAGRRAPGVRLLPTSFPLADAPAGPGVTIGVEGNRLAPVVFTPGEEAGLIVIGDTESGKTSLLRAVARQITATRTPEQAKLIV</sequence>
<dbReference type="InterPro" id="IPR023837">
    <property type="entry name" value="EccCb-like_Actinobacteria"/>
</dbReference>
<dbReference type="Proteomes" id="UP001183246">
    <property type="component" value="Unassembled WGS sequence"/>
</dbReference>
<dbReference type="SUPFAM" id="SSF52540">
    <property type="entry name" value="P-loop containing nucleoside triphosphate hydrolases"/>
    <property type="match status" value="2"/>
</dbReference>
<dbReference type="EMBL" id="JAVREL010000069">
    <property type="protein sequence ID" value="MDT0347804.1"/>
    <property type="molecule type" value="Genomic_DNA"/>
</dbReference>
<evidence type="ECO:0000313" key="7">
    <source>
        <dbReference type="Proteomes" id="UP001183246"/>
    </source>
</evidence>
<dbReference type="Pfam" id="PF01580">
    <property type="entry name" value="FtsK_SpoIIIE"/>
    <property type="match status" value="1"/>
</dbReference>
<dbReference type="PROSITE" id="PS50901">
    <property type="entry name" value="FTSK"/>
    <property type="match status" value="1"/>
</dbReference>
<evidence type="ECO:0000259" key="5">
    <source>
        <dbReference type="PROSITE" id="PS50901"/>
    </source>
</evidence>
<gene>
    <name evidence="6" type="primary">eccCb</name>
    <name evidence="6" type="ORF">RM590_35395</name>
</gene>
<dbReference type="InterPro" id="IPR050206">
    <property type="entry name" value="FtsK/SpoIIIE/SftA"/>
</dbReference>
<dbReference type="NCBIfam" id="TIGR03925">
    <property type="entry name" value="T7SS_EccC_b"/>
    <property type="match status" value="1"/>
</dbReference>
<proteinExistence type="predicted"/>
<evidence type="ECO:0000256" key="2">
    <source>
        <dbReference type="ARBA" id="ARBA00022741"/>
    </source>
</evidence>
<protein>
    <submittedName>
        <fullName evidence="6">Type VII secretion protein EccCb</fullName>
    </submittedName>
</protein>
<keyword evidence="7" id="KW-1185">Reference proteome</keyword>
<organism evidence="6 7">
    <name type="scientific">Streptomyces litchfieldiae</name>
    <dbReference type="NCBI Taxonomy" id="3075543"/>
    <lineage>
        <taxon>Bacteria</taxon>
        <taxon>Bacillati</taxon>
        <taxon>Actinomycetota</taxon>
        <taxon>Actinomycetes</taxon>
        <taxon>Kitasatosporales</taxon>
        <taxon>Streptomycetaceae</taxon>
        <taxon>Streptomyces</taxon>
    </lineage>
</organism>
<dbReference type="PANTHER" id="PTHR22683:SF1">
    <property type="entry name" value="TYPE VII SECRETION SYSTEM PROTEIN ESSC"/>
    <property type="match status" value="1"/>
</dbReference>